<keyword evidence="6 8" id="KW-0879">Wnt signaling pathway</keyword>
<feature type="compositionally biased region" description="Low complexity" evidence="9">
    <location>
        <begin position="488"/>
        <end position="528"/>
    </location>
</feature>
<feature type="region of interest" description="Disordered" evidence="9">
    <location>
        <begin position="39"/>
        <end position="62"/>
    </location>
</feature>
<evidence type="ECO:0000256" key="2">
    <source>
        <dbReference type="ARBA" id="ARBA00005683"/>
    </source>
</evidence>
<feature type="compositionally biased region" description="Polar residues" evidence="9">
    <location>
        <begin position="411"/>
        <end position="420"/>
    </location>
</feature>
<feature type="compositionally biased region" description="Polar residues" evidence="9">
    <location>
        <begin position="461"/>
        <end position="487"/>
    </location>
</feature>
<dbReference type="EMBL" id="WJBH02000006">
    <property type="protein sequence ID" value="KAI9556552.1"/>
    <property type="molecule type" value="Genomic_DNA"/>
</dbReference>
<dbReference type="Pfam" id="PF00110">
    <property type="entry name" value="wnt"/>
    <property type="match status" value="1"/>
</dbReference>
<evidence type="ECO:0000313" key="12">
    <source>
        <dbReference type="EMBL" id="KAI9556552.1"/>
    </source>
</evidence>
<feature type="signal peptide" evidence="11">
    <location>
        <begin position="1"/>
        <end position="28"/>
    </location>
</feature>
<evidence type="ECO:0000256" key="4">
    <source>
        <dbReference type="ARBA" id="ARBA00022525"/>
    </source>
</evidence>
<dbReference type="GO" id="GO:0005125">
    <property type="term" value="F:cytokine activity"/>
    <property type="evidence" value="ECO:0007669"/>
    <property type="project" value="TreeGrafter"/>
</dbReference>
<feature type="region of interest" description="Disordered" evidence="9">
    <location>
        <begin position="411"/>
        <end position="530"/>
    </location>
</feature>
<comment type="caution">
    <text evidence="12">The sequence shown here is derived from an EMBL/GenBank/DDBJ whole genome shotgun (WGS) entry which is preliminary data.</text>
</comment>
<feature type="region of interest" description="Disordered" evidence="9">
    <location>
        <begin position="324"/>
        <end position="385"/>
    </location>
</feature>
<keyword evidence="10" id="KW-0812">Transmembrane</keyword>
<sequence>MSSDRIAGYPKTVASFVLLFLLLRPVTCNWMHLGLSGTSPSLTMPPQSSPTDQAPDQQMDQATMTQGSARAICAALPGLVSRQIQVCQAHPNTIQSVSDGARKGIQQCQHQFRNERWNCTTKDDQNVFGATLERGSRETAFIYAVTSAGVVHAVTQACSLGNLTECSCDMERQGLPAPDGWKWGGCSDNIRYGIQFARQFVDAPEKAVQKKPKNVRNLMNLHNNEAGRKAIATLMRMQCRCHGVSGENSSVMYLHFFNQRKIILNFKFFFFVCVCVSVCVWNGVAKNRDDRLLRVEDVLENDAHICPGGRLPKTEIRERRPGYCAEDVTGSEPPTSEAATTPVTEDNSAGTQSVTTSSMQTIGLDVTDGSTADSSQSTENNNQTETDLAEIALSTSGWQSSDVPVTVSEETISTNQQDVASSPEPSVSGSPGDGTTLNILPETTVTVQSTSSTTIRLTEKPITTSSITDPTAGNANSSTMTAATPVNSTIDSTTSTTVSPTTTYAGTTTRRPTRSPRTTTQRRSSTTTAPLHECVTSTTCLDPNAHCVNFGGHNTCECRMGYRKSSPIGRCVLIASPSTTTMSILSTTTSSTIAENSVAINQSVATLANSNGPNVNVTSSPSESSLTVPPLSTLKNPRDAVRLASNLSTREKMDVVSISFQPASSVVEWLLSQDTTFRKAIAKILSSTNFTIVEATETTKMLNISEDEILYVAPSPQLTAEGLLVCFLVQDKEKVTSRHRSVIGGIVARRKRETNSTDEISTGYLPSVWITTAIRNSQHHLEAALNQTVSALYGGIIPYQLLSVEQLAAASLFERRLDIFIPLILVAALGFMGLAVSLVCIRAKTRSMATWDPPAGVVFGKTSINRESREDPLGCTSKPDSTGNHLATDEQCRDGEEQLMKNSSEIHADDDVWVVPYEDGPPQGNPGHMKTQYEDTKL</sequence>
<keyword evidence="7" id="KW-1015">Disulfide bond</keyword>
<feature type="transmembrane region" description="Helical" evidence="10">
    <location>
        <begin position="262"/>
        <end position="284"/>
    </location>
</feature>
<evidence type="ECO:0000256" key="3">
    <source>
        <dbReference type="ARBA" id="ARBA00022473"/>
    </source>
</evidence>
<keyword evidence="13" id="KW-1185">Reference proteome</keyword>
<dbReference type="AlphaFoldDB" id="A0AAD5KQ30"/>
<evidence type="ECO:0000256" key="11">
    <source>
        <dbReference type="SAM" id="SignalP"/>
    </source>
</evidence>
<evidence type="ECO:0000256" key="8">
    <source>
        <dbReference type="RuleBase" id="RU003500"/>
    </source>
</evidence>
<dbReference type="PRINTS" id="PR01349">
    <property type="entry name" value="WNTPROTEIN"/>
</dbReference>
<evidence type="ECO:0000256" key="1">
    <source>
        <dbReference type="ARBA" id="ARBA00004498"/>
    </source>
</evidence>
<evidence type="ECO:0000256" key="10">
    <source>
        <dbReference type="SAM" id="Phobius"/>
    </source>
</evidence>
<dbReference type="CDD" id="cd00053">
    <property type="entry name" value="EGF"/>
    <property type="match status" value="1"/>
</dbReference>
<dbReference type="InterPro" id="IPR005817">
    <property type="entry name" value="Wnt"/>
</dbReference>
<dbReference type="PANTHER" id="PTHR12027:SF70">
    <property type="entry name" value="PROTEIN WNT-16"/>
    <property type="match status" value="1"/>
</dbReference>
<evidence type="ECO:0000256" key="5">
    <source>
        <dbReference type="ARBA" id="ARBA00022530"/>
    </source>
</evidence>
<feature type="compositionally biased region" description="Basic and acidic residues" evidence="9">
    <location>
        <begin position="901"/>
        <end position="910"/>
    </location>
</feature>
<dbReference type="Proteomes" id="UP000820818">
    <property type="component" value="Linkage Group LG6"/>
</dbReference>
<keyword evidence="4" id="KW-0964">Secreted</keyword>
<accession>A0AAD5KQ30</accession>
<feature type="compositionally biased region" description="Polar residues" evidence="9">
    <location>
        <begin position="332"/>
        <end position="361"/>
    </location>
</feature>
<feature type="compositionally biased region" description="Polar residues" evidence="9">
    <location>
        <begin position="368"/>
        <end position="385"/>
    </location>
</feature>
<feature type="compositionally biased region" description="Low complexity" evidence="9">
    <location>
        <begin position="443"/>
        <end position="454"/>
    </location>
</feature>
<comment type="similarity">
    <text evidence="2 8">Belongs to the Wnt family.</text>
</comment>
<keyword evidence="5" id="KW-0272">Extracellular matrix</keyword>
<comment type="subcellular location">
    <subcellularLocation>
        <location evidence="1 8">Secreted</location>
        <location evidence="1 8">Extracellular space</location>
        <location evidence="1 8">Extracellular matrix</location>
    </subcellularLocation>
</comment>
<organism evidence="12 13">
    <name type="scientific">Daphnia sinensis</name>
    <dbReference type="NCBI Taxonomy" id="1820382"/>
    <lineage>
        <taxon>Eukaryota</taxon>
        <taxon>Metazoa</taxon>
        <taxon>Ecdysozoa</taxon>
        <taxon>Arthropoda</taxon>
        <taxon>Crustacea</taxon>
        <taxon>Branchiopoda</taxon>
        <taxon>Diplostraca</taxon>
        <taxon>Cladocera</taxon>
        <taxon>Anomopoda</taxon>
        <taxon>Daphniidae</taxon>
        <taxon>Daphnia</taxon>
        <taxon>Daphnia similis group</taxon>
    </lineage>
</organism>
<proteinExistence type="inferred from homology"/>
<dbReference type="GO" id="GO:0060070">
    <property type="term" value="P:canonical Wnt signaling pathway"/>
    <property type="evidence" value="ECO:0007669"/>
    <property type="project" value="TreeGrafter"/>
</dbReference>
<dbReference type="GO" id="GO:0030182">
    <property type="term" value="P:neuron differentiation"/>
    <property type="evidence" value="ECO:0007669"/>
    <property type="project" value="TreeGrafter"/>
</dbReference>
<feature type="region of interest" description="Disordered" evidence="9">
    <location>
        <begin position="901"/>
        <end position="938"/>
    </location>
</feature>
<keyword evidence="10" id="KW-1133">Transmembrane helix</keyword>
<dbReference type="SMART" id="SM00097">
    <property type="entry name" value="WNT1"/>
    <property type="match status" value="1"/>
</dbReference>
<reference evidence="12 13" key="1">
    <citation type="submission" date="2022-05" db="EMBL/GenBank/DDBJ databases">
        <title>A multi-omics perspective on studying reproductive biology in Daphnia sinensis.</title>
        <authorList>
            <person name="Jia J."/>
        </authorList>
    </citation>
    <scope>NUCLEOTIDE SEQUENCE [LARGE SCALE GENOMIC DNA]</scope>
    <source>
        <strain evidence="12 13">WSL</strain>
    </source>
</reference>
<feature type="region of interest" description="Disordered" evidence="9">
    <location>
        <begin position="868"/>
        <end position="888"/>
    </location>
</feature>
<dbReference type="GO" id="GO:0005109">
    <property type="term" value="F:frizzled binding"/>
    <property type="evidence" value="ECO:0007669"/>
    <property type="project" value="TreeGrafter"/>
</dbReference>
<name>A0AAD5KQ30_9CRUS</name>
<evidence type="ECO:0000313" key="13">
    <source>
        <dbReference type="Proteomes" id="UP000820818"/>
    </source>
</evidence>
<feature type="chain" id="PRO_5042072398" description="Protein Wnt" evidence="11">
    <location>
        <begin position="29"/>
        <end position="938"/>
    </location>
</feature>
<feature type="compositionally biased region" description="Low complexity" evidence="9">
    <location>
        <begin position="421"/>
        <end position="434"/>
    </location>
</feature>
<dbReference type="GO" id="GO:0005615">
    <property type="term" value="C:extracellular space"/>
    <property type="evidence" value="ECO:0007669"/>
    <property type="project" value="TreeGrafter"/>
</dbReference>
<keyword evidence="3 8" id="KW-0217">Developmental protein</keyword>
<evidence type="ECO:0000256" key="6">
    <source>
        <dbReference type="ARBA" id="ARBA00022687"/>
    </source>
</evidence>
<gene>
    <name evidence="12" type="ORF">GHT06_016342</name>
</gene>
<comment type="function">
    <text evidence="8">Ligand for members of the frizzled family of seven transmembrane receptors.</text>
</comment>
<evidence type="ECO:0000256" key="7">
    <source>
        <dbReference type="ARBA" id="ARBA00023157"/>
    </source>
</evidence>
<protein>
    <recommendedName>
        <fullName evidence="8">Protein Wnt</fullName>
    </recommendedName>
</protein>
<dbReference type="GO" id="GO:0045165">
    <property type="term" value="P:cell fate commitment"/>
    <property type="evidence" value="ECO:0007669"/>
    <property type="project" value="TreeGrafter"/>
</dbReference>
<evidence type="ECO:0000256" key="9">
    <source>
        <dbReference type="SAM" id="MobiDB-lite"/>
    </source>
</evidence>
<dbReference type="PANTHER" id="PTHR12027">
    <property type="entry name" value="WNT RELATED"/>
    <property type="match status" value="1"/>
</dbReference>
<keyword evidence="11" id="KW-0732">Signal</keyword>
<keyword evidence="10" id="KW-0472">Membrane</keyword>
<feature type="transmembrane region" description="Helical" evidence="10">
    <location>
        <begin position="819"/>
        <end position="841"/>
    </location>
</feature>